<gene>
    <name evidence="2" type="ORF">F8568_007200</name>
</gene>
<dbReference type="GO" id="GO:0004633">
    <property type="term" value="F:phosphopantothenoylcysteine decarboxylase activity"/>
    <property type="evidence" value="ECO:0007669"/>
    <property type="project" value="TreeGrafter"/>
</dbReference>
<dbReference type="Gene3D" id="3.40.50.1950">
    <property type="entry name" value="Flavin prenyltransferase-like"/>
    <property type="match status" value="1"/>
</dbReference>
<evidence type="ECO:0000259" key="1">
    <source>
        <dbReference type="Pfam" id="PF02441"/>
    </source>
</evidence>
<sequence>MPARPVLYVIACGGRPAADLPAFVERLLGDGWTVCVVATPSGTKFIDAPRLAALTGFPVRSDYKRPEEPDVLPPADAFAVVPATFNTVNKWAHGISDTLALGLLNEAVGLGRPIVAAPWPNAALARHPAFPRSVADLRAWGVTVLLNPDALPNPDSDAPSGATFPWTDLHDHLLSLRAGLTGG</sequence>
<dbReference type="GO" id="GO:0010181">
    <property type="term" value="F:FMN binding"/>
    <property type="evidence" value="ECO:0007669"/>
    <property type="project" value="TreeGrafter"/>
</dbReference>
<dbReference type="AlphaFoldDB" id="A0A6I4M321"/>
<proteinExistence type="predicted"/>
<accession>A0A6I4M321</accession>
<keyword evidence="3" id="KW-1185">Reference proteome</keyword>
<organism evidence="2 3">
    <name type="scientific">Actinomadura physcomitrii</name>
    <dbReference type="NCBI Taxonomy" id="2650748"/>
    <lineage>
        <taxon>Bacteria</taxon>
        <taxon>Bacillati</taxon>
        <taxon>Actinomycetota</taxon>
        <taxon>Actinomycetes</taxon>
        <taxon>Streptosporangiales</taxon>
        <taxon>Thermomonosporaceae</taxon>
        <taxon>Actinomadura</taxon>
    </lineage>
</organism>
<reference evidence="2" key="1">
    <citation type="submission" date="2019-12" db="EMBL/GenBank/DDBJ databases">
        <title>Actinomadura physcomitrii sp. nov., a novel actinomycete isolated from moss [Physcomitrium sphaericum (Ludw) Fuernr].</title>
        <authorList>
            <person name="Zhuang X."/>
        </authorList>
    </citation>
    <scope>NUCLEOTIDE SEQUENCE [LARGE SCALE GENOMIC DNA]</scope>
    <source>
        <strain evidence="2">LD22</strain>
    </source>
</reference>
<dbReference type="SUPFAM" id="SSF52507">
    <property type="entry name" value="Homo-oligomeric flavin-containing Cys decarboxylases, HFCD"/>
    <property type="match status" value="1"/>
</dbReference>
<dbReference type="GO" id="GO:0015937">
    <property type="term" value="P:coenzyme A biosynthetic process"/>
    <property type="evidence" value="ECO:0007669"/>
    <property type="project" value="TreeGrafter"/>
</dbReference>
<protein>
    <submittedName>
        <fullName evidence="2">Flavoprotein</fullName>
    </submittedName>
</protein>
<dbReference type="GO" id="GO:0071513">
    <property type="term" value="C:phosphopantothenoylcysteine decarboxylase complex"/>
    <property type="evidence" value="ECO:0007669"/>
    <property type="project" value="TreeGrafter"/>
</dbReference>
<dbReference type="PANTHER" id="PTHR14359">
    <property type="entry name" value="HOMO-OLIGOMERIC FLAVIN CONTAINING CYS DECARBOXYLASE FAMILY"/>
    <property type="match status" value="1"/>
</dbReference>
<dbReference type="RefSeq" id="WP_151592671.1">
    <property type="nucleotide sequence ID" value="NZ_WBMS02000004.1"/>
</dbReference>
<evidence type="ECO:0000313" key="3">
    <source>
        <dbReference type="Proteomes" id="UP000462055"/>
    </source>
</evidence>
<name>A0A6I4M321_9ACTN</name>
<dbReference type="PANTHER" id="PTHR14359:SF6">
    <property type="entry name" value="PHOSPHOPANTOTHENOYLCYSTEINE DECARBOXYLASE"/>
    <property type="match status" value="1"/>
</dbReference>
<comment type="caution">
    <text evidence="2">The sequence shown here is derived from an EMBL/GenBank/DDBJ whole genome shotgun (WGS) entry which is preliminary data.</text>
</comment>
<dbReference type="Pfam" id="PF02441">
    <property type="entry name" value="Flavoprotein"/>
    <property type="match status" value="1"/>
</dbReference>
<dbReference type="EMBL" id="WBMS02000004">
    <property type="protein sequence ID" value="MWA00163.1"/>
    <property type="molecule type" value="Genomic_DNA"/>
</dbReference>
<dbReference type="Proteomes" id="UP000462055">
    <property type="component" value="Unassembled WGS sequence"/>
</dbReference>
<dbReference type="InterPro" id="IPR003382">
    <property type="entry name" value="Flavoprotein"/>
</dbReference>
<feature type="domain" description="Flavoprotein" evidence="1">
    <location>
        <begin position="9"/>
        <end position="137"/>
    </location>
</feature>
<dbReference type="InterPro" id="IPR036551">
    <property type="entry name" value="Flavin_trans-like"/>
</dbReference>
<evidence type="ECO:0000313" key="2">
    <source>
        <dbReference type="EMBL" id="MWA00163.1"/>
    </source>
</evidence>